<keyword evidence="2 5" id="KW-0812">Transmembrane</keyword>
<dbReference type="AlphaFoldDB" id="A0A919YP41"/>
<dbReference type="EMBL" id="BOSE01000005">
    <property type="protein sequence ID" value="GIP17458.1"/>
    <property type="molecule type" value="Genomic_DNA"/>
</dbReference>
<comment type="caution">
    <text evidence="7">The sequence shown here is derived from an EMBL/GenBank/DDBJ whole genome shotgun (WGS) entry which is preliminary data.</text>
</comment>
<dbReference type="Pfam" id="PF12698">
    <property type="entry name" value="ABC2_membrane_3"/>
    <property type="match status" value="1"/>
</dbReference>
<keyword evidence="8" id="KW-1185">Reference proteome</keyword>
<dbReference type="Proteomes" id="UP000683139">
    <property type="component" value="Unassembled WGS sequence"/>
</dbReference>
<feature type="domain" description="ABC-2 type transporter transmembrane" evidence="6">
    <location>
        <begin position="47"/>
        <end position="209"/>
    </location>
</feature>
<dbReference type="GO" id="GO:0140359">
    <property type="term" value="F:ABC-type transporter activity"/>
    <property type="evidence" value="ECO:0007669"/>
    <property type="project" value="InterPro"/>
</dbReference>
<evidence type="ECO:0000313" key="8">
    <source>
        <dbReference type="Proteomes" id="UP000683139"/>
    </source>
</evidence>
<sequence length="221" mass="25298">MSRRYALYYKELCDLRWNGQIMLIVASVLIVNAGFLLAPHEIHDSFFVAFTMCMLTLLMQGNLMVEEHEQNTNRVLRQAGVKPLEMILIKASITALLTVLHLLAFFLLNGYSWIQIFKTLILVSPVIGMFLGIGTLLGQASKNTVDVSLYAWPIILFYFLVESLVMNLEPTSGLWFVIIPNYHIHYGMLKLQAGELWGVYLLVPFLWCAVAVRMVWRITRV</sequence>
<feature type="transmembrane region" description="Helical" evidence="5">
    <location>
        <begin position="149"/>
        <end position="168"/>
    </location>
</feature>
<evidence type="ECO:0000256" key="1">
    <source>
        <dbReference type="ARBA" id="ARBA00004141"/>
    </source>
</evidence>
<evidence type="ECO:0000313" key="7">
    <source>
        <dbReference type="EMBL" id="GIP17458.1"/>
    </source>
</evidence>
<evidence type="ECO:0000256" key="4">
    <source>
        <dbReference type="ARBA" id="ARBA00023136"/>
    </source>
</evidence>
<evidence type="ECO:0000256" key="3">
    <source>
        <dbReference type="ARBA" id="ARBA00022989"/>
    </source>
</evidence>
<keyword evidence="4 5" id="KW-0472">Membrane</keyword>
<reference evidence="7" key="1">
    <citation type="submission" date="2021-03" db="EMBL/GenBank/DDBJ databases">
        <title>Antimicrobial resistance genes in bacteria isolated from Japanese honey, and their potential for conferring macrolide and lincosamide resistance in the American foulbrood pathogen Paenibacillus larvae.</title>
        <authorList>
            <person name="Okamoto M."/>
            <person name="Kumagai M."/>
            <person name="Kanamori H."/>
            <person name="Takamatsu D."/>
        </authorList>
    </citation>
    <scope>NUCLEOTIDE SEQUENCE</scope>
    <source>
        <strain evidence="7">J40TS1</strain>
    </source>
</reference>
<dbReference type="RefSeq" id="WP_213516786.1">
    <property type="nucleotide sequence ID" value="NZ_BOSE01000005.1"/>
</dbReference>
<organism evidence="7 8">
    <name type="scientific">Paenibacillus montaniterrae</name>
    <dbReference type="NCBI Taxonomy" id="429341"/>
    <lineage>
        <taxon>Bacteria</taxon>
        <taxon>Bacillati</taxon>
        <taxon>Bacillota</taxon>
        <taxon>Bacilli</taxon>
        <taxon>Bacillales</taxon>
        <taxon>Paenibacillaceae</taxon>
        <taxon>Paenibacillus</taxon>
    </lineage>
</organism>
<evidence type="ECO:0000256" key="5">
    <source>
        <dbReference type="SAM" id="Phobius"/>
    </source>
</evidence>
<feature type="transmembrane region" description="Helical" evidence="5">
    <location>
        <begin position="114"/>
        <end position="137"/>
    </location>
</feature>
<dbReference type="GO" id="GO:0016020">
    <property type="term" value="C:membrane"/>
    <property type="evidence" value="ECO:0007669"/>
    <property type="project" value="UniProtKB-SubCell"/>
</dbReference>
<dbReference type="InterPro" id="IPR013525">
    <property type="entry name" value="ABC2_TM"/>
</dbReference>
<keyword evidence="3 5" id="KW-1133">Transmembrane helix</keyword>
<accession>A0A919YP41</accession>
<feature type="transmembrane region" description="Helical" evidence="5">
    <location>
        <begin position="86"/>
        <end position="108"/>
    </location>
</feature>
<name>A0A919YP41_9BACL</name>
<gene>
    <name evidence="7" type="ORF">J40TS1_31000</name>
</gene>
<feature type="transmembrane region" description="Helical" evidence="5">
    <location>
        <begin position="21"/>
        <end position="40"/>
    </location>
</feature>
<evidence type="ECO:0000256" key="2">
    <source>
        <dbReference type="ARBA" id="ARBA00022692"/>
    </source>
</evidence>
<evidence type="ECO:0000259" key="6">
    <source>
        <dbReference type="Pfam" id="PF12698"/>
    </source>
</evidence>
<feature type="transmembrane region" description="Helical" evidence="5">
    <location>
        <begin position="46"/>
        <end position="65"/>
    </location>
</feature>
<protein>
    <recommendedName>
        <fullName evidence="6">ABC-2 type transporter transmembrane domain-containing protein</fullName>
    </recommendedName>
</protein>
<feature type="transmembrane region" description="Helical" evidence="5">
    <location>
        <begin position="197"/>
        <end position="216"/>
    </location>
</feature>
<proteinExistence type="predicted"/>
<comment type="subcellular location">
    <subcellularLocation>
        <location evidence="1">Membrane</location>
        <topology evidence="1">Multi-pass membrane protein</topology>
    </subcellularLocation>
</comment>